<dbReference type="Proteomes" id="UP000765509">
    <property type="component" value="Unassembled WGS sequence"/>
</dbReference>
<dbReference type="OrthoDB" id="189226at2759"/>
<evidence type="ECO:0000313" key="3">
    <source>
        <dbReference type="EMBL" id="MBW0501619.1"/>
    </source>
</evidence>
<protein>
    <recommendedName>
        <fullName evidence="2">Phospholipid/glycerol acyltransferase domain-containing protein</fullName>
    </recommendedName>
</protein>
<keyword evidence="1" id="KW-1133">Transmembrane helix</keyword>
<dbReference type="InterPro" id="IPR002123">
    <property type="entry name" value="Plipid/glycerol_acylTrfase"/>
</dbReference>
<dbReference type="Pfam" id="PF01553">
    <property type="entry name" value="Acyltransferase"/>
    <property type="match status" value="1"/>
</dbReference>
<evidence type="ECO:0000259" key="2">
    <source>
        <dbReference type="SMART" id="SM00563"/>
    </source>
</evidence>
<sequence>MNHQPKSSTSSSIVSIPLNQRSSKSKSTLRLIIFNIYFFVCIVTLHVTQLVVFPFVFCSHNLAQISLKYNRLAKETFTIILVSITQIFGPTNLVITTDSNLDLGKLIKLDSNGKIKSIQLPRRSVIVANHQIYADWLYIWCLAYLANLHGSLVIILKASLKWVPIVGPAMQLFSFIFLNRSWSSDKSSLSEQLDKLADQATRQDAIQSQSLDKLALLIFPEGTLVSPATRPLSKKYADKFGYSDLRHCLLPRSTGSLFCIRALSRKVPDLKLIDLTIGYPGIPPDGYGQDYYTLQSIFGYGHPPPEVHIHLRIIPVSEIPIGTSHLQQASSDHEALGGMVDSTYEEVQEFDQWLREHWAKKDDMLAKFYKDGVMCEAPKEADVLRRIQFKVELRGIWDSVRTIGLCVPGGILIWIALLKLNHNEYT</sequence>
<evidence type="ECO:0000256" key="1">
    <source>
        <dbReference type="SAM" id="Phobius"/>
    </source>
</evidence>
<dbReference type="SUPFAM" id="SSF69593">
    <property type="entry name" value="Glycerol-3-phosphate (1)-acyltransferase"/>
    <property type="match status" value="1"/>
</dbReference>
<dbReference type="PANTHER" id="PTHR10983">
    <property type="entry name" value="1-ACYLGLYCEROL-3-PHOSPHATE ACYLTRANSFERASE-RELATED"/>
    <property type="match status" value="1"/>
</dbReference>
<organism evidence="3 4">
    <name type="scientific">Austropuccinia psidii MF-1</name>
    <dbReference type="NCBI Taxonomy" id="1389203"/>
    <lineage>
        <taxon>Eukaryota</taxon>
        <taxon>Fungi</taxon>
        <taxon>Dikarya</taxon>
        <taxon>Basidiomycota</taxon>
        <taxon>Pucciniomycotina</taxon>
        <taxon>Pucciniomycetes</taxon>
        <taxon>Pucciniales</taxon>
        <taxon>Sphaerophragmiaceae</taxon>
        <taxon>Austropuccinia</taxon>
    </lineage>
</organism>
<dbReference type="PANTHER" id="PTHR10983:SF16">
    <property type="entry name" value="LYSOCARDIOLIPIN ACYLTRANSFERASE 1"/>
    <property type="match status" value="1"/>
</dbReference>
<accession>A0A9Q3DE00</accession>
<dbReference type="SMART" id="SM00563">
    <property type="entry name" value="PlsC"/>
    <property type="match status" value="1"/>
</dbReference>
<dbReference type="CDD" id="cd07990">
    <property type="entry name" value="LPLAT_LCLAT1-like"/>
    <property type="match status" value="1"/>
</dbReference>
<dbReference type="GO" id="GO:0016746">
    <property type="term" value="F:acyltransferase activity"/>
    <property type="evidence" value="ECO:0007669"/>
    <property type="project" value="InterPro"/>
</dbReference>
<keyword evidence="4" id="KW-1185">Reference proteome</keyword>
<keyword evidence="1" id="KW-0812">Transmembrane</keyword>
<feature type="transmembrane region" description="Helical" evidence="1">
    <location>
        <begin position="31"/>
        <end position="57"/>
    </location>
</feature>
<keyword evidence="1" id="KW-0472">Membrane</keyword>
<comment type="caution">
    <text evidence="3">The sequence shown here is derived from an EMBL/GenBank/DDBJ whole genome shotgun (WGS) entry which is preliminary data.</text>
</comment>
<reference evidence="3" key="1">
    <citation type="submission" date="2021-03" db="EMBL/GenBank/DDBJ databases">
        <title>Draft genome sequence of rust myrtle Austropuccinia psidii MF-1, a brazilian biotype.</title>
        <authorList>
            <person name="Quecine M.C."/>
            <person name="Pachon D.M.R."/>
            <person name="Bonatelli M.L."/>
            <person name="Correr F.H."/>
            <person name="Franceschini L.M."/>
            <person name="Leite T.F."/>
            <person name="Margarido G.R.A."/>
            <person name="Almeida C.A."/>
            <person name="Ferrarezi J.A."/>
            <person name="Labate C.A."/>
        </authorList>
    </citation>
    <scope>NUCLEOTIDE SEQUENCE</scope>
    <source>
        <strain evidence="3">MF-1</strain>
    </source>
</reference>
<proteinExistence type="predicted"/>
<evidence type="ECO:0000313" key="4">
    <source>
        <dbReference type="Proteomes" id="UP000765509"/>
    </source>
</evidence>
<dbReference type="GO" id="GO:0005783">
    <property type="term" value="C:endoplasmic reticulum"/>
    <property type="evidence" value="ECO:0007669"/>
    <property type="project" value="TreeGrafter"/>
</dbReference>
<gene>
    <name evidence="3" type="ORF">O181_041334</name>
</gene>
<name>A0A9Q3DE00_9BASI</name>
<dbReference type="GO" id="GO:0036149">
    <property type="term" value="P:phosphatidylinositol acyl-chain remodeling"/>
    <property type="evidence" value="ECO:0007669"/>
    <property type="project" value="TreeGrafter"/>
</dbReference>
<feature type="domain" description="Phospholipid/glycerol acyltransferase" evidence="2">
    <location>
        <begin position="124"/>
        <end position="257"/>
    </location>
</feature>
<dbReference type="AlphaFoldDB" id="A0A9Q3DE00"/>
<dbReference type="EMBL" id="AVOT02016424">
    <property type="protein sequence ID" value="MBW0501619.1"/>
    <property type="molecule type" value="Genomic_DNA"/>
</dbReference>